<reference evidence="12" key="3">
    <citation type="journal article" date="1986" name="Mol. Cell. Biol.">
        <title>DNA sequence homology between the terminal inverted repeats of Shope fibroma virus and an endogenous cellular plasmid species.</title>
        <authorList>
            <person name="Upton C."/>
            <person name="McFadden G."/>
        </authorList>
    </citation>
    <scope>NUCLEOTIDE SEQUENCE [LARGE SCALE GENOMIC DNA]</scope>
    <source>
        <strain evidence="12">Kasza</strain>
    </source>
</reference>
<comment type="similarity">
    <text evidence="7">Belongs to the orthopoxvirus OPG130 family.</text>
</comment>
<evidence type="ECO:0000256" key="10">
    <source>
        <dbReference type="SAM" id="MobiDB-lite"/>
    </source>
</evidence>
<keyword evidence="4" id="KW-0472">Membrane</keyword>
<dbReference type="EMBL" id="AF170722">
    <property type="protein sequence ID" value="AAF18046.1"/>
    <property type="molecule type" value="Genomic_DNA"/>
</dbReference>
<sequence length="153" mass="17714">MDFMTEYEKWIETTAKSYKEDDDPNPFAKRPGSRRAQLEDNEQQYQQQLIDQLRKQQLLKIEIPQDPELVANCPTNTDTSSSIVPMERRICTIHDVQKELDSVKTEMCSLQRQSDELISDISVAKDSTFGAINALMDDLRKRFQSNQLSELTP</sequence>
<accession>Q9Q8Y5</accession>
<evidence type="ECO:0000256" key="4">
    <source>
        <dbReference type="ARBA" id="ARBA00023136"/>
    </source>
</evidence>
<keyword evidence="12" id="KW-1185">Reference proteome</keyword>
<dbReference type="KEGG" id="vg:1487007"/>
<reference evidence="12" key="17">
    <citation type="journal article" date="1994" name="Virology">
        <title>Characterization of the Shope fibroma virus DNA ligase gene.</title>
        <authorList>
            <person name="Parks R.J."/>
            <person name="Lichty B.D."/>
            <person name="Karakis C."/>
            <person name="Evans D.H."/>
        </authorList>
    </citation>
    <scope>NUCLEOTIDE SEQUENCE [LARGE SCALE GENOMIC DNA]</scope>
    <source>
        <strain evidence="12">Kasza</strain>
    </source>
</reference>
<evidence type="ECO:0000256" key="1">
    <source>
        <dbReference type="ARBA" id="ARBA00004328"/>
    </source>
</evidence>
<reference evidence="12" key="2">
    <citation type="journal article" date="1986" name="J. Virol.">
        <title>Identification and nucleotide sequence of the thymidine kinase gene of Shope fibroma virus.</title>
        <authorList>
            <person name="Upton C."/>
            <person name="McFadden G."/>
        </authorList>
    </citation>
    <scope>NUCLEOTIDE SEQUENCE [LARGE SCALE GENOMIC DNA]</scope>
    <source>
        <strain evidence="12">Kasza</strain>
    </source>
</reference>
<keyword evidence="2" id="KW-0946">Virion</keyword>
<reference evidence="12" key="5">
    <citation type="journal article" date="1987" name="Virology">
        <title>Tumorigenic poxviruses: genomic organization and DNA sequence of the telomeric region of the Shope fibroma virus genome.</title>
        <authorList>
            <person name="Upton C."/>
            <person name="DeLange A.M."/>
            <person name="McFadden G."/>
        </authorList>
    </citation>
    <scope>NUCLEOTIDE SEQUENCE [LARGE SCALE GENOMIC DNA]</scope>
    <source>
        <strain evidence="12">Kasza</strain>
    </source>
</reference>
<reference evidence="12" key="22">
    <citation type="journal article" date="1999" name="J. Virol.">
        <title>Myxoma virus encodes an alpha2,3-sialyltransferase that enhances virulence.</title>
        <authorList>
            <person name="Jackson R.J."/>
            <person name="Hall D.F."/>
            <person name="Kerr P.J."/>
        </authorList>
    </citation>
    <scope>NUCLEOTIDE SEQUENCE [LARGE SCALE GENOMIC DNA]</scope>
    <source>
        <strain evidence="12">Kasza</strain>
    </source>
</reference>
<dbReference type="Pfam" id="PF06193">
    <property type="entry name" value="Orthopox_A5L"/>
    <property type="match status" value="2"/>
</dbReference>
<reference evidence="12" key="6">
    <citation type="journal article" date="1988" name="Virology">
        <title>Tumorigenic poxviruses: fine analysis of the recombination junctions in malignant rabbit fibroma virus, a recombinant between Shope fibroma virus and myxoma virus.</title>
        <authorList>
            <person name="Upton C."/>
            <person name="Macen J.L."/>
            <person name="Maranchuk R.A."/>
            <person name="DeLange A.M."/>
            <person name="McFadden G."/>
        </authorList>
    </citation>
    <scope>NUCLEOTIDE SEQUENCE [LARGE SCALE GENOMIC DNA]</scope>
    <source>
        <strain evidence="12">Kasza</strain>
    </source>
</reference>
<reference evidence="12" key="15">
    <citation type="journal article" date="1993" name="Proc. Natl. Acad. Sci. U.S.A.">
        <title>Identification of a poxvirus gene encoding a uracil-DNA glycosylase.</title>
        <authorList>
            <person name="Upton C."/>
            <person name="Stuart D.T."/>
            <person name="McFadden G."/>
        </authorList>
    </citation>
    <scope>NUCLEOTIDE SEQUENCE [LARGE SCALE GENOMIC DNA]</scope>
    <source>
        <strain evidence="12">Kasza</strain>
    </source>
</reference>
<dbReference type="InterPro" id="IPR010396">
    <property type="entry name" value="Poxvirus_A4L"/>
</dbReference>
<reference evidence="12" key="21">
    <citation type="journal article" date="1999" name="J. Mol. Biol.">
        <title>Shope fibroma virus DNA topoisomerase catalyses holliday junction resolution and hairpin formation in vitro.</title>
        <authorList>
            <person name="Palaniyar N."/>
            <person name="Gerasimopoulos E."/>
            <person name="Evans D.H."/>
        </authorList>
    </citation>
    <scope>NUCLEOTIDE SEQUENCE [LARGE SCALE GENOMIC DNA]</scope>
    <source>
        <strain evidence="12">Kasza</strain>
    </source>
</reference>
<evidence type="ECO:0000256" key="3">
    <source>
        <dbReference type="ARBA" id="ARBA00022870"/>
    </source>
</evidence>
<evidence type="ECO:0000313" key="12">
    <source>
        <dbReference type="Proteomes" id="UP000000868"/>
    </source>
</evidence>
<protein>
    <recommendedName>
        <fullName evidence="9">39kDa core protein OPG130</fullName>
    </recommendedName>
</protein>
<organismHost>
    <name type="scientific">Oryctolagus cuniculus</name>
    <name type="common">Rabbit</name>
    <dbReference type="NCBI Taxonomy" id="9986"/>
</organismHost>
<reference evidence="12" key="19">
    <citation type="journal article" date="1995" name="Virology">
        <title>Species specificity of ectromelia virus and vaccinia virus interferon-gamma binding proteins.</title>
        <authorList>
            <person name="Mossman K."/>
            <person name="Upton C."/>
            <person name="Buller R.M."/>
            <person name="McFadden G."/>
        </authorList>
    </citation>
    <scope>NUCLEOTIDE SEQUENCE [LARGE SCALE GENOMIC DNA]</scope>
    <source>
        <strain evidence="12">Kasza</strain>
    </source>
</reference>
<evidence type="ECO:0000256" key="6">
    <source>
        <dbReference type="ARBA" id="ARBA00034689"/>
    </source>
</evidence>
<comment type="subunit">
    <text evidence="8">Interacts with OPG136 and its cleaved form.</text>
</comment>
<dbReference type="GO" id="GO:0044423">
    <property type="term" value="C:virion component"/>
    <property type="evidence" value="ECO:0007669"/>
    <property type="project" value="UniProtKB-KW"/>
</dbReference>
<reference evidence="12" key="14">
    <citation type="journal article" date="1992" name="Virus Res.">
        <title>Sequence and analysis of the BamHI 'D' fragment of Shope fibroma virus: comparison with similar regions of related poxviruses.</title>
        <authorList>
            <person name="Strayer D.S."/>
            <person name="Jerng H.H."/>
        </authorList>
    </citation>
    <scope>NUCLEOTIDE SEQUENCE [LARGE SCALE GENOMIC DNA]</scope>
    <source>
        <strain evidence="12">Kasza</strain>
    </source>
</reference>
<reference evidence="12" key="11">
    <citation type="journal article" date="1991" name="Virology">
        <title>Identification and DNA sequence of the large subunit of the capping enzyme from Shope fibroma virus.</title>
        <authorList>
            <person name="Upton C."/>
            <person name="Stuart D."/>
            <person name="McFadden G."/>
        </authorList>
    </citation>
    <scope>NUCLEOTIDE SEQUENCE [LARGE SCALE GENOMIC DNA]</scope>
    <source>
        <strain evidence="12">Kasza</strain>
    </source>
</reference>
<proteinExistence type="inferred from homology"/>
<evidence type="ECO:0000256" key="9">
    <source>
        <dbReference type="ARBA" id="ARBA00034856"/>
    </source>
</evidence>
<reference evidence="12" key="7">
    <citation type="journal article" date="1990" name="Virology">
        <title>Identification and DNA sequence of the Shope fibroma virus DNA topoisomerase gene.</title>
        <authorList>
            <person name="Upton C."/>
            <person name="Opgenorth A."/>
            <person name="Traktman P."/>
            <person name="McFadden G."/>
        </authorList>
    </citation>
    <scope>NUCLEOTIDE SEQUENCE [LARGE SCALE GENOMIC DNA]</scope>
    <source>
        <strain evidence="12">Kasza</strain>
    </source>
</reference>
<evidence type="ECO:0000313" key="11">
    <source>
        <dbReference type="EMBL" id="AAF18046.1"/>
    </source>
</evidence>
<dbReference type="GO" id="GO:0044173">
    <property type="term" value="C:host cell endoplasmic reticulum-Golgi intermediate compartment membrane"/>
    <property type="evidence" value="ECO:0007669"/>
    <property type="project" value="UniProtKB-SubCell"/>
</dbReference>
<comment type="subcellular location">
    <subcellularLocation>
        <location evidence="6">Host endoplasmic reticulum-Golgi intermediate compartment membrane</location>
    </subcellularLocation>
    <subcellularLocation>
        <location evidence="1">Virion</location>
    </subcellularLocation>
</comment>
<evidence type="ECO:0000256" key="5">
    <source>
        <dbReference type="ARBA" id="ARBA00034685"/>
    </source>
</evidence>
<dbReference type="Proteomes" id="UP000000868">
    <property type="component" value="Segment"/>
</dbReference>
<feature type="region of interest" description="Disordered" evidence="10">
    <location>
        <begin position="15"/>
        <end position="45"/>
    </location>
</feature>
<reference evidence="11 12" key="23">
    <citation type="journal article" date="1999" name="Virology">
        <title>The complete genome sequence of shope (Rabbit) fibroma virus.</title>
        <authorList>
            <person name="Willer D.O."/>
            <person name="McFadden G."/>
            <person name="Evans D.H."/>
        </authorList>
    </citation>
    <scope>NUCLEOTIDE SEQUENCE [LARGE SCALE GENOMIC DNA]</scope>
    <source>
        <strain evidence="11 12">Kasza</strain>
    </source>
</reference>
<reference evidence="12" key="4">
    <citation type="journal article" date="1986" name="Virology">
        <title>Tumorigenic poxviruses: analysis of viral DNA sequences implicated in the tumorigenicity of Shope fibroma virus and malignant rabbit virus.</title>
        <authorList>
            <person name="Upton C."/>
            <person name="McFadden G."/>
        </authorList>
    </citation>
    <scope>NUCLEOTIDE SEQUENCE [LARGE SCALE GENOMIC DNA]</scope>
    <source>
        <strain evidence="12">Kasza</strain>
    </source>
</reference>
<organism evidence="12">
    <name type="scientific">Rabbit fibroma virus (strain Kasza)</name>
    <name type="common">RFV</name>
    <name type="synonym">Shope fibroma virus (strain Kasza)</name>
    <dbReference type="NCBI Taxonomy" id="10272"/>
    <lineage>
        <taxon>Viruses</taxon>
        <taxon>Varidnaviria</taxon>
        <taxon>Bamfordvirae</taxon>
        <taxon>Nucleocytoviricota</taxon>
        <taxon>Pokkesviricetes</taxon>
        <taxon>Chitovirales</taxon>
        <taxon>Poxviridae</taxon>
        <taxon>Chordopoxvirinae</taxon>
        <taxon>Leporipoxvirus</taxon>
        <taxon>Leporipoxvirus shope</taxon>
        <taxon>Rabbit fibroma virus</taxon>
    </lineage>
</organism>
<keyword evidence="3" id="KW-1043">Host membrane</keyword>
<evidence type="ECO:0000256" key="2">
    <source>
        <dbReference type="ARBA" id="ARBA00022844"/>
    </source>
</evidence>
<reference evidence="12" key="10">
    <citation type="journal article" date="1991" name="Biochem. Biophys. Res. Commun.">
        <title>T2 open reading frame from the Shope fibroma virus encodes a soluble form of the TNF receptor.</title>
        <authorList>
            <person name="Smith C.A."/>
            <person name="Davis T."/>
            <person name="Wignall J.M."/>
            <person name="Din W.S."/>
            <person name="Farrah T."/>
            <person name="Upton C."/>
            <person name="McFadden G."/>
            <person name="Goodwin R.G."/>
        </authorList>
    </citation>
    <scope>NUCLEOTIDE SEQUENCE [LARGE SCALE GENOMIC DNA]</scope>
    <source>
        <strain evidence="12">Kasza</strain>
    </source>
</reference>
<comment type="function">
    <text evidence="5">Component of the virion core. Participates in virion assembly.</text>
</comment>
<reference evidence="12" key="18">
    <citation type="journal article" date="1995" name="Virology">
        <title>Myxoma virus and Shope fibroma virus encode dual-specificity tyrosine/serine phosphatases which are essential for virus viability.</title>
        <authorList>
            <person name="Mossman K."/>
            <person name="Ostergaard H."/>
            <person name="Upton C."/>
            <person name="McFadden G."/>
        </authorList>
    </citation>
    <scope>NUCLEOTIDE SEQUENCE [LARGE SCALE GENOMIC DNA]</scope>
    <source>
        <strain evidence="12">Kasza</strain>
    </source>
</reference>
<reference evidence="11 12" key="1">
    <citation type="journal article" date="1984" name="J. Virol.">
        <title>Tumorigenic poxviruses: construction of the composite physical map of the Shope fibroma virus genome.</title>
        <authorList>
            <person name="Delange A.M."/>
            <person name="Macaulay C."/>
            <person name="Block W."/>
            <person name="Mueller T."/>
            <person name="McFadden G."/>
        </authorList>
    </citation>
    <scope>NUCLEOTIDE SEQUENCE [LARGE SCALE GENOMIC DNA]</scope>
    <source>
        <strain evidence="11 12">Kasza</strain>
    </source>
</reference>
<evidence type="ECO:0000256" key="7">
    <source>
        <dbReference type="ARBA" id="ARBA00034707"/>
    </source>
</evidence>
<reference evidence="12" key="8">
    <citation type="journal article" date="1990" name="Virology">
        <title>The complete DNA sequence of vaccinia virus.</title>
        <authorList>
            <person name="Goebel S.J."/>
            <person name="Johnson G.P."/>
            <person name="Perkus M.E."/>
            <person name="Davis S.W."/>
            <person name="Winslow J.P."/>
            <person name="Paoletti E."/>
        </authorList>
    </citation>
    <scope>NUCLEOTIDE SEQUENCE [LARGE SCALE GENOMIC DNA]</scope>
    <source>
        <strain evidence="12">Kasza</strain>
    </source>
</reference>
<gene>
    <name evidence="11" type="primary">s093L</name>
</gene>
<evidence type="ECO:0000256" key="8">
    <source>
        <dbReference type="ARBA" id="ARBA00034806"/>
    </source>
</evidence>
<reference evidence="12" key="16">
    <citation type="journal article" date="1994" name="J. Virol.">
        <title>A poxvirus protein with a RING finger motif binds zinc and localizes in virus factories.</title>
        <authorList>
            <person name="Upton C."/>
            <person name="Schiff L."/>
            <person name="Rice S.A."/>
            <person name="Dowdeswell T."/>
            <person name="Yang X."/>
            <person name="McFadden G."/>
        </authorList>
    </citation>
    <scope>NUCLEOTIDE SEQUENCE [LARGE SCALE GENOMIC DNA]</scope>
    <source>
        <strain evidence="12">Kasza</strain>
    </source>
</reference>
<reference evidence="11 12" key="12">
    <citation type="journal article" date="1991" name="Virology">
        <title>Sequence and analysis of a portion of the genomes of Shope fibroma virus and malignant rabbit fibroma virus that is important for viral replication in lymphocytes.</title>
        <authorList>
            <person name="Strayer D.S."/>
            <person name="Jerng H.H."/>
            <person name="O'Connor K."/>
        </authorList>
    </citation>
    <scope>NUCLEOTIDE SEQUENCE [LARGE SCALE GENOMIC DNA]</scope>
    <source>
        <strain evidence="11 12">Kasza</strain>
    </source>
</reference>
<reference evidence="12" key="20">
    <citation type="journal article" date="1997" name="Virology">
        <title>The T1/35kDa family of poxvirus-secreted proteins bind chemokines and modulate leukocyte influx into virus-infected tissues.</title>
        <authorList>
            <person name="Graham K.A."/>
            <person name="Lalani A.S."/>
            <person name="Macen J.L."/>
            <person name="Ness T.L."/>
            <person name="Barry M."/>
            <person name="Liu L.Y."/>
            <person name="Lucas A."/>
            <person name="Clark-Lewis I."/>
            <person name="Moyer R.W."/>
            <person name="McFadden G."/>
        </authorList>
    </citation>
    <scope>NUCLEOTIDE SEQUENCE [LARGE SCALE GENOMIC DNA]</scope>
    <source>
        <strain evidence="12">Kasza</strain>
    </source>
</reference>
<name>Q9Q8Y5_RFVKA</name>
<reference evidence="12" key="13">
    <citation type="journal article" date="1992" name="J. Gen. Virol.">
        <title>Nucleotide sequence analysis of a unique near-terminal region of the tumorigenic poxvirus, Shope fibroma virus.</title>
        <authorList>
            <person name="Massung R.F."/>
            <person name="McFadden G."/>
            <person name="Moyer R.W."/>
        </authorList>
    </citation>
    <scope>NUCLEOTIDE SEQUENCE [LARGE SCALE GENOMIC DNA]</scope>
    <source>
        <strain evidence="12">Kasza</strain>
    </source>
</reference>
<dbReference type="RefSeq" id="NP_051982.1">
    <property type="nucleotide sequence ID" value="NC_001266.1"/>
</dbReference>
<reference evidence="12" key="9">
    <citation type="journal article" date="1990" name="Virology">
        <title>Tumorigenic poxviruses: characterization of the expression of an epidermal growth factor related gene in Shope fibroma virus.</title>
        <authorList>
            <person name="Chang W."/>
            <person name="Macaulay C."/>
            <person name="Hu S.L."/>
            <person name="Tam J.P."/>
            <person name="McFadden G."/>
        </authorList>
    </citation>
    <scope>NUCLEOTIDE SEQUENCE [LARGE SCALE GENOMIC DNA]</scope>
    <source>
        <strain evidence="12">Kasza</strain>
    </source>
</reference>